<feature type="compositionally biased region" description="Basic and acidic residues" evidence="1">
    <location>
        <begin position="9"/>
        <end position="21"/>
    </location>
</feature>
<evidence type="ECO:0000256" key="1">
    <source>
        <dbReference type="SAM" id="MobiDB-lite"/>
    </source>
</evidence>
<comment type="caution">
    <text evidence="2">The sequence shown here is derived from an EMBL/GenBank/DDBJ whole genome shotgun (WGS) entry which is preliminary data.</text>
</comment>
<feature type="region of interest" description="Disordered" evidence="1">
    <location>
        <begin position="1"/>
        <end position="27"/>
    </location>
</feature>
<proteinExistence type="predicted"/>
<sequence length="170" mass="19755">MQDQIGESSVEHVDKKPKLTEELNEETADVQPLSTCNQVIKIIVQLSQAKLGNEITDDSKCQTAKQIIPLLWKLKEDEIIKTFDLPLCIELSSQFSRCRTKTELKLLETVEYIAKNAAENENELERQKFADIFAESGLYKMVKDSIRVRISYQDYDQSDEDEDFEQWIFQ</sequence>
<organism evidence="2 3">
    <name type="scientific">Streblomastix strix</name>
    <dbReference type="NCBI Taxonomy" id="222440"/>
    <lineage>
        <taxon>Eukaryota</taxon>
        <taxon>Metamonada</taxon>
        <taxon>Preaxostyla</taxon>
        <taxon>Oxymonadida</taxon>
        <taxon>Streblomastigidae</taxon>
        <taxon>Streblomastix</taxon>
    </lineage>
</organism>
<dbReference type="EMBL" id="SNRW01028013">
    <property type="protein sequence ID" value="KAA6359680.1"/>
    <property type="molecule type" value="Genomic_DNA"/>
</dbReference>
<accession>A0A5J4TP80</accession>
<reference evidence="2 3" key="1">
    <citation type="submission" date="2019-03" db="EMBL/GenBank/DDBJ databases">
        <title>Single cell metagenomics reveals metabolic interactions within the superorganism composed of flagellate Streblomastix strix and complex community of Bacteroidetes bacteria on its surface.</title>
        <authorList>
            <person name="Treitli S.C."/>
            <person name="Kolisko M."/>
            <person name="Husnik F."/>
            <person name="Keeling P."/>
            <person name="Hampl V."/>
        </authorList>
    </citation>
    <scope>NUCLEOTIDE SEQUENCE [LARGE SCALE GENOMIC DNA]</scope>
    <source>
        <strain evidence="2">ST1C</strain>
    </source>
</reference>
<protein>
    <submittedName>
        <fullName evidence="2">Uncharacterized protein</fullName>
    </submittedName>
</protein>
<dbReference type="Proteomes" id="UP000324800">
    <property type="component" value="Unassembled WGS sequence"/>
</dbReference>
<evidence type="ECO:0000313" key="2">
    <source>
        <dbReference type="EMBL" id="KAA6359680.1"/>
    </source>
</evidence>
<gene>
    <name evidence="2" type="ORF">EZS28_044793</name>
</gene>
<dbReference type="AlphaFoldDB" id="A0A5J4TP80"/>
<evidence type="ECO:0000313" key="3">
    <source>
        <dbReference type="Proteomes" id="UP000324800"/>
    </source>
</evidence>
<name>A0A5J4TP80_9EUKA</name>